<dbReference type="EMBL" id="REGN01006318">
    <property type="protein sequence ID" value="RNA10024.1"/>
    <property type="molecule type" value="Genomic_DNA"/>
</dbReference>
<protein>
    <submittedName>
        <fullName evidence="1">Uncharacterized protein</fullName>
    </submittedName>
</protein>
<evidence type="ECO:0000313" key="1">
    <source>
        <dbReference type="EMBL" id="RNA10024.1"/>
    </source>
</evidence>
<name>A0A3M7QFT2_BRAPC</name>
<proteinExistence type="predicted"/>
<dbReference type="AlphaFoldDB" id="A0A3M7QFT2"/>
<reference evidence="1 2" key="1">
    <citation type="journal article" date="2018" name="Sci. Rep.">
        <title>Genomic signatures of local adaptation to the degree of environmental predictability in rotifers.</title>
        <authorList>
            <person name="Franch-Gras L."/>
            <person name="Hahn C."/>
            <person name="Garcia-Roger E.M."/>
            <person name="Carmona M.J."/>
            <person name="Serra M."/>
            <person name="Gomez A."/>
        </authorList>
    </citation>
    <scope>NUCLEOTIDE SEQUENCE [LARGE SCALE GENOMIC DNA]</scope>
    <source>
        <strain evidence="1">HYR1</strain>
    </source>
</reference>
<gene>
    <name evidence="1" type="ORF">BpHYR1_022642</name>
</gene>
<comment type="caution">
    <text evidence="1">The sequence shown here is derived from an EMBL/GenBank/DDBJ whole genome shotgun (WGS) entry which is preliminary data.</text>
</comment>
<dbReference type="Proteomes" id="UP000276133">
    <property type="component" value="Unassembled WGS sequence"/>
</dbReference>
<organism evidence="1 2">
    <name type="scientific">Brachionus plicatilis</name>
    <name type="common">Marine rotifer</name>
    <name type="synonym">Brachionus muelleri</name>
    <dbReference type="NCBI Taxonomy" id="10195"/>
    <lineage>
        <taxon>Eukaryota</taxon>
        <taxon>Metazoa</taxon>
        <taxon>Spiralia</taxon>
        <taxon>Gnathifera</taxon>
        <taxon>Rotifera</taxon>
        <taxon>Eurotatoria</taxon>
        <taxon>Monogononta</taxon>
        <taxon>Pseudotrocha</taxon>
        <taxon>Ploima</taxon>
        <taxon>Brachionidae</taxon>
        <taxon>Brachionus</taxon>
    </lineage>
</organism>
<keyword evidence="2" id="KW-1185">Reference proteome</keyword>
<sequence length="60" mass="6194">MDAFQSWELGPALGMLSKPGVCDWTPALAADAAWPPGFAPGGPPFDHLLVSTTPIDGSNN</sequence>
<accession>A0A3M7QFT2</accession>
<evidence type="ECO:0000313" key="2">
    <source>
        <dbReference type="Proteomes" id="UP000276133"/>
    </source>
</evidence>